<keyword evidence="3" id="KW-1185">Reference proteome</keyword>
<dbReference type="AlphaFoldDB" id="A0A7G8BK71"/>
<dbReference type="EMBL" id="CP060394">
    <property type="protein sequence ID" value="QNI32941.1"/>
    <property type="molecule type" value="Genomic_DNA"/>
</dbReference>
<name>A0A7G8BK71_9BACT</name>
<protein>
    <recommendedName>
        <fullName evidence="4">Cupin domain-containing protein</fullName>
    </recommendedName>
</protein>
<evidence type="ECO:0000256" key="1">
    <source>
        <dbReference type="SAM" id="SignalP"/>
    </source>
</evidence>
<feature type="signal peptide" evidence="1">
    <location>
        <begin position="1"/>
        <end position="20"/>
    </location>
</feature>
<organism evidence="2 3">
    <name type="scientific">Alloacidobacterium dinghuense</name>
    <dbReference type="NCBI Taxonomy" id="2763107"/>
    <lineage>
        <taxon>Bacteria</taxon>
        <taxon>Pseudomonadati</taxon>
        <taxon>Acidobacteriota</taxon>
        <taxon>Terriglobia</taxon>
        <taxon>Terriglobales</taxon>
        <taxon>Acidobacteriaceae</taxon>
        <taxon>Alloacidobacterium</taxon>
    </lineage>
</organism>
<dbReference type="Gene3D" id="2.60.120.10">
    <property type="entry name" value="Jelly Rolls"/>
    <property type="match status" value="1"/>
</dbReference>
<evidence type="ECO:0000313" key="3">
    <source>
        <dbReference type="Proteomes" id="UP000515312"/>
    </source>
</evidence>
<dbReference type="InterPro" id="IPR014710">
    <property type="entry name" value="RmlC-like_jellyroll"/>
</dbReference>
<dbReference type="InterPro" id="IPR011051">
    <property type="entry name" value="RmlC_Cupin_sf"/>
</dbReference>
<sequence length="157" mass="16534">MKRQFVVLSVLTLLCIAAHAQSNSKKADYFSAQDIQKQLADLAPKAQPSGTSGSTLGDYTSHQLKLSVRTASGGAESHAHYDDVFVVTQGQATLLTGGVIDDPKTGDDGETKGISIRNGNSQTISVGDVVNIPAGTPHQLKIVQGTLFSTIVVKVRE</sequence>
<dbReference type="KEGG" id="adin:H7849_02830"/>
<keyword evidence="1" id="KW-0732">Signal</keyword>
<dbReference type="SUPFAM" id="SSF51182">
    <property type="entry name" value="RmlC-like cupins"/>
    <property type="match status" value="1"/>
</dbReference>
<evidence type="ECO:0000313" key="2">
    <source>
        <dbReference type="EMBL" id="QNI32941.1"/>
    </source>
</evidence>
<gene>
    <name evidence="2" type="ORF">H7849_02830</name>
</gene>
<accession>A0A7G8BK71</accession>
<feature type="chain" id="PRO_5028825223" description="Cupin domain-containing protein" evidence="1">
    <location>
        <begin position="21"/>
        <end position="157"/>
    </location>
</feature>
<dbReference type="RefSeq" id="WP_186743980.1">
    <property type="nucleotide sequence ID" value="NZ_CP060394.1"/>
</dbReference>
<dbReference type="Proteomes" id="UP000515312">
    <property type="component" value="Chromosome"/>
</dbReference>
<reference evidence="2 3" key="1">
    <citation type="submission" date="2020-08" db="EMBL/GenBank/DDBJ databases">
        <title>Edaphobacter telluris sp. nov. and Acidobacterium dinghuensis sp. nov., two acidobacteria isolated from forest soil.</title>
        <authorList>
            <person name="Fu J."/>
            <person name="Qiu L."/>
        </authorList>
    </citation>
    <scope>NUCLEOTIDE SEQUENCE [LARGE SCALE GENOMIC DNA]</scope>
    <source>
        <strain evidence="2">4Y35</strain>
    </source>
</reference>
<proteinExistence type="predicted"/>
<evidence type="ECO:0008006" key="4">
    <source>
        <dbReference type="Google" id="ProtNLM"/>
    </source>
</evidence>